<sequence>LKFGARTLLKADQNVFTVFSRTRTEVAHCLHQLTQRRAILNSSSKNAATQTSPTWRTHHKASFYKRTEESMTKKYALRIVLDVILLGAISLPILILKLAVWPYGRGFYCDDESIRYPYKESTVSGTHLNFIAFPIPLLIIILVEWFRIAHYEPKLYGKATRAPLKLFAWNVHPLIVRLYFFVGYFLCGAAANQLFTDIGKYVIGRLRPHFLDVCQPNVGYTTCSGHHYISEFTCSTSDMDLIKDARLSFPSGHSSLSAYAMLFTVIYVQSRLSWHIFSHLVKPFIQFLLLCIAFAVALSRVSDFKHHWSDVLTGLFIGSTIAILLTIFVMEIFELEGKRFPQCNKEHLPTRDVADMNELQQVASNFQHRHHCCNVKRQPDEMCTETFMVET</sequence>
<dbReference type="CDD" id="cd03384">
    <property type="entry name" value="PAP2_wunen"/>
    <property type="match status" value="1"/>
</dbReference>
<dbReference type="AlphaFoldDB" id="A0A085MAU6"/>
<feature type="domain" description="Phosphatidic acid phosphatase type 2/haloperoxidase" evidence="7">
    <location>
        <begin position="182"/>
        <end position="326"/>
    </location>
</feature>
<evidence type="ECO:0000256" key="1">
    <source>
        <dbReference type="ARBA" id="ARBA00004141"/>
    </source>
</evidence>
<evidence type="ECO:0000259" key="7">
    <source>
        <dbReference type="SMART" id="SM00014"/>
    </source>
</evidence>
<evidence type="ECO:0000256" key="4">
    <source>
        <dbReference type="ARBA" id="ARBA00022989"/>
    </source>
</evidence>
<feature type="transmembrane region" description="Helical" evidence="6">
    <location>
        <begin position="75"/>
        <end position="95"/>
    </location>
</feature>
<dbReference type="GO" id="GO:0008195">
    <property type="term" value="F:phosphatidate phosphatase activity"/>
    <property type="evidence" value="ECO:0007669"/>
    <property type="project" value="TreeGrafter"/>
</dbReference>
<name>A0A085MAU6_9BILA</name>
<dbReference type="GO" id="GO:0046839">
    <property type="term" value="P:phospholipid dephosphorylation"/>
    <property type="evidence" value="ECO:0007669"/>
    <property type="project" value="TreeGrafter"/>
</dbReference>
<comment type="similarity">
    <text evidence="2">Belongs to the PA-phosphatase related phosphoesterase family.</text>
</comment>
<evidence type="ECO:0000256" key="3">
    <source>
        <dbReference type="ARBA" id="ARBA00022692"/>
    </source>
</evidence>
<dbReference type="Proteomes" id="UP000030764">
    <property type="component" value="Unassembled WGS sequence"/>
</dbReference>
<feature type="transmembrane region" description="Helical" evidence="6">
    <location>
        <begin position="280"/>
        <end position="299"/>
    </location>
</feature>
<feature type="transmembrane region" description="Helical" evidence="6">
    <location>
        <begin position="247"/>
        <end position="268"/>
    </location>
</feature>
<accession>A0A085MAU6</accession>
<feature type="transmembrane region" description="Helical" evidence="6">
    <location>
        <begin position="127"/>
        <end position="146"/>
    </location>
</feature>
<dbReference type="GO" id="GO:0005886">
    <property type="term" value="C:plasma membrane"/>
    <property type="evidence" value="ECO:0007669"/>
    <property type="project" value="TreeGrafter"/>
</dbReference>
<evidence type="ECO:0000256" key="6">
    <source>
        <dbReference type="SAM" id="Phobius"/>
    </source>
</evidence>
<dbReference type="GO" id="GO:0006644">
    <property type="term" value="P:phospholipid metabolic process"/>
    <property type="evidence" value="ECO:0007669"/>
    <property type="project" value="InterPro"/>
</dbReference>
<dbReference type="PANTHER" id="PTHR10165">
    <property type="entry name" value="LIPID PHOSPHATE PHOSPHATASE"/>
    <property type="match status" value="1"/>
</dbReference>
<reference evidence="8 9" key="1">
    <citation type="journal article" date="2014" name="Nat. Genet.">
        <title>Genome and transcriptome of the porcine whipworm Trichuris suis.</title>
        <authorList>
            <person name="Jex A.R."/>
            <person name="Nejsum P."/>
            <person name="Schwarz E.M."/>
            <person name="Hu L."/>
            <person name="Young N.D."/>
            <person name="Hall R.S."/>
            <person name="Korhonen P.K."/>
            <person name="Liao S."/>
            <person name="Thamsborg S."/>
            <person name="Xia J."/>
            <person name="Xu P."/>
            <person name="Wang S."/>
            <person name="Scheerlinck J.P."/>
            <person name="Hofmann A."/>
            <person name="Sternberg P.W."/>
            <person name="Wang J."/>
            <person name="Gasser R.B."/>
        </authorList>
    </citation>
    <scope>NUCLEOTIDE SEQUENCE [LARGE SCALE GENOMIC DNA]</scope>
    <source>
        <strain evidence="8">DCEP-RM93M</strain>
    </source>
</reference>
<evidence type="ECO:0000313" key="9">
    <source>
        <dbReference type="Proteomes" id="UP000030764"/>
    </source>
</evidence>
<dbReference type="SUPFAM" id="SSF48317">
    <property type="entry name" value="Acid phosphatase/Vanadium-dependent haloperoxidase"/>
    <property type="match status" value="1"/>
</dbReference>
<dbReference type="PANTHER" id="PTHR10165:SF103">
    <property type="entry name" value="PHOSPHOLIPID PHOSPHATASE HOMOLOG 1.2 HOMOLOG"/>
    <property type="match status" value="1"/>
</dbReference>
<dbReference type="InterPro" id="IPR000326">
    <property type="entry name" value="PAP2/HPO"/>
</dbReference>
<feature type="transmembrane region" description="Helical" evidence="6">
    <location>
        <begin position="311"/>
        <end position="330"/>
    </location>
</feature>
<keyword evidence="4 6" id="KW-1133">Transmembrane helix</keyword>
<keyword evidence="3 6" id="KW-0812">Transmembrane</keyword>
<feature type="non-terminal residue" evidence="8">
    <location>
        <position position="1"/>
    </location>
</feature>
<feature type="transmembrane region" description="Helical" evidence="6">
    <location>
        <begin position="167"/>
        <end position="191"/>
    </location>
</feature>
<dbReference type="InterPro" id="IPR043216">
    <property type="entry name" value="PAP-like"/>
</dbReference>
<dbReference type="Gene3D" id="1.20.144.10">
    <property type="entry name" value="Phosphatidic acid phosphatase type 2/haloperoxidase"/>
    <property type="match status" value="1"/>
</dbReference>
<dbReference type="SMART" id="SM00014">
    <property type="entry name" value="acidPPc"/>
    <property type="match status" value="1"/>
</dbReference>
<dbReference type="Pfam" id="PF01569">
    <property type="entry name" value="PAP2"/>
    <property type="match status" value="1"/>
</dbReference>
<dbReference type="InterPro" id="IPR036938">
    <property type="entry name" value="PAP2/HPO_sf"/>
</dbReference>
<keyword evidence="5 6" id="KW-0472">Membrane</keyword>
<proteinExistence type="inferred from homology"/>
<dbReference type="GO" id="GO:0007165">
    <property type="term" value="P:signal transduction"/>
    <property type="evidence" value="ECO:0007669"/>
    <property type="project" value="TreeGrafter"/>
</dbReference>
<comment type="subcellular location">
    <subcellularLocation>
        <location evidence="1">Membrane</location>
        <topology evidence="1">Multi-pass membrane protein</topology>
    </subcellularLocation>
</comment>
<protein>
    <recommendedName>
        <fullName evidence="7">Phosphatidic acid phosphatase type 2/haloperoxidase domain-containing protein</fullName>
    </recommendedName>
</protein>
<evidence type="ECO:0000256" key="5">
    <source>
        <dbReference type="ARBA" id="ARBA00023136"/>
    </source>
</evidence>
<gene>
    <name evidence="8" type="ORF">M513_04884</name>
</gene>
<organism evidence="8 9">
    <name type="scientific">Trichuris suis</name>
    <name type="common">pig whipworm</name>
    <dbReference type="NCBI Taxonomy" id="68888"/>
    <lineage>
        <taxon>Eukaryota</taxon>
        <taxon>Metazoa</taxon>
        <taxon>Ecdysozoa</taxon>
        <taxon>Nematoda</taxon>
        <taxon>Enoplea</taxon>
        <taxon>Dorylaimia</taxon>
        <taxon>Trichinellida</taxon>
        <taxon>Trichuridae</taxon>
        <taxon>Trichuris</taxon>
    </lineage>
</organism>
<keyword evidence="9" id="KW-1185">Reference proteome</keyword>
<evidence type="ECO:0000313" key="8">
    <source>
        <dbReference type="EMBL" id="KFD54342.1"/>
    </source>
</evidence>
<evidence type="ECO:0000256" key="2">
    <source>
        <dbReference type="ARBA" id="ARBA00008816"/>
    </source>
</evidence>
<dbReference type="EMBL" id="KL363209">
    <property type="protein sequence ID" value="KFD54342.1"/>
    <property type="molecule type" value="Genomic_DNA"/>
</dbReference>